<feature type="transmembrane region" description="Helical" evidence="1">
    <location>
        <begin position="66"/>
        <end position="88"/>
    </location>
</feature>
<dbReference type="AlphaFoldDB" id="A0A565BM88"/>
<name>A0A565BM88_9BRAS</name>
<gene>
    <name evidence="3" type="ORF">ANE_LOCUS12879</name>
</gene>
<dbReference type="SUPFAM" id="SSF51998">
    <property type="entry name" value="PFL-like glycyl radical enzymes"/>
    <property type="match status" value="1"/>
</dbReference>
<dbReference type="Pfam" id="PF02867">
    <property type="entry name" value="Ribonuc_red_lgC"/>
    <property type="match status" value="1"/>
</dbReference>
<dbReference type="Gene3D" id="3.20.70.20">
    <property type="match status" value="1"/>
</dbReference>
<dbReference type="Proteomes" id="UP000489600">
    <property type="component" value="Unassembled WGS sequence"/>
</dbReference>
<protein>
    <recommendedName>
        <fullName evidence="2">Ribonucleotide reductase large subunit C-terminal domain-containing protein</fullName>
    </recommendedName>
</protein>
<keyword evidence="1" id="KW-1133">Transmembrane helix</keyword>
<evidence type="ECO:0000256" key="1">
    <source>
        <dbReference type="SAM" id="Phobius"/>
    </source>
</evidence>
<dbReference type="InterPro" id="IPR000788">
    <property type="entry name" value="RNR_lg_C"/>
</dbReference>
<keyword evidence="1" id="KW-0812">Transmembrane</keyword>
<keyword evidence="4" id="KW-1185">Reference proteome</keyword>
<dbReference type="EMBL" id="CABITT030000004">
    <property type="protein sequence ID" value="VVB02435.1"/>
    <property type="molecule type" value="Genomic_DNA"/>
</dbReference>
<feature type="domain" description="Ribonucleotide reductase large subunit C-terminal" evidence="2">
    <location>
        <begin position="1"/>
        <end position="41"/>
    </location>
</feature>
<comment type="caution">
    <text evidence="3">The sequence shown here is derived from an EMBL/GenBank/DDBJ whole genome shotgun (WGS) entry which is preliminary data.</text>
</comment>
<sequence>MPTASTSQILGNSECFEPYTSNLYSHKDLRIKTSMKLEEGISSSIEKSEGIFSILFFLSSFSLNRLLFFPIMMATVFYSFLSGSLTLLRYNVTGNSDSVGSAEIMVPASDYYTRLNHEESWFTRFIFVILMILLVPLGPALIFDRSISTRSSYPELRSAVTLSSTFSELQ</sequence>
<keyword evidence="1" id="KW-0472">Membrane</keyword>
<feature type="transmembrane region" description="Helical" evidence="1">
    <location>
        <begin position="121"/>
        <end position="143"/>
    </location>
</feature>
<evidence type="ECO:0000259" key="2">
    <source>
        <dbReference type="Pfam" id="PF02867"/>
    </source>
</evidence>
<proteinExistence type="predicted"/>
<evidence type="ECO:0000313" key="4">
    <source>
        <dbReference type="Proteomes" id="UP000489600"/>
    </source>
</evidence>
<accession>A0A565BM88</accession>
<reference evidence="3" key="1">
    <citation type="submission" date="2019-07" db="EMBL/GenBank/DDBJ databases">
        <authorList>
            <person name="Dittberner H."/>
        </authorList>
    </citation>
    <scope>NUCLEOTIDE SEQUENCE [LARGE SCALE GENOMIC DNA]</scope>
</reference>
<organism evidence="3 4">
    <name type="scientific">Arabis nemorensis</name>
    <dbReference type="NCBI Taxonomy" id="586526"/>
    <lineage>
        <taxon>Eukaryota</taxon>
        <taxon>Viridiplantae</taxon>
        <taxon>Streptophyta</taxon>
        <taxon>Embryophyta</taxon>
        <taxon>Tracheophyta</taxon>
        <taxon>Spermatophyta</taxon>
        <taxon>Magnoliopsida</taxon>
        <taxon>eudicotyledons</taxon>
        <taxon>Gunneridae</taxon>
        <taxon>Pentapetalae</taxon>
        <taxon>rosids</taxon>
        <taxon>malvids</taxon>
        <taxon>Brassicales</taxon>
        <taxon>Brassicaceae</taxon>
        <taxon>Arabideae</taxon>
        <taxon>Arabis</taxon>
    </lineage>
</organism>
<evidence type="ECO:0000313" key="3">
    <source>
        <dbReference type="EMBL" id="VVB02435.1"/>
    </source>
</evidence>